<comment type="caution">
    <text evidence="2">The sequence shown here is derived from an EMBL/GenBank/DDBJ whole genome shotgun (WGS) entry which is preliminary data.</text>
</comment>
<dbReference type="Proteomes" id="UP000321405">
    <property type="component" value="Unassembled WGS sequence"/>
</dbReference>
<accession>A0A511BKZ5</accession>
<dbReference type="Gene3D" id="3.40.30.10">
    <property type="entry name" value="Glutaredoxin"/>
    <property type="match status" value="1"/>
</dbReference>
<dbReference type="AlphaFoldDB" id="A0A511BKZ5"/>
<dbReference type="Pfam" id="PF04399">
    <property type="entry name" value="Glutaredoxin2_C"/>
    <property type="match status" value="1"/>
</dbReference>
<dbReference type="InterPro" id="IPR011901">
    <property type="entry name" value="Grx2"/>
</dbReference>
<sequence>MTTISEPVTRPVTLYVYDHCPFCVRARMPLGLKSIPHELVFLPNDDEATPIGMIGRKMLPILEDGAGFTAESLDIVARLDERAPARMFGQKPRDVILSWIERWDHAVNGLVIPRTPDPVFPEFARLSSRQYFTRKKEESFGAFSGLLERTGDFLSQIAEGLEALVPVLPDPEKPSMDDIVLFPVLRSLTILPDLLFPAPVERYLQRMAERSAVPLVSTLRERQKNAARP</sequence>
<dbReference type="InterPro" id="IPR036249">
    <property type="entry name" value="Thioredoxin-like_sf"/>
</dbReference>
<gene>
    <name evidence="2" type="ORF">SSA02_01820</name>
</gene>
<evidence type="ECO:0000259" key="1">
    <source>
        <dbReference type="PROSITE" id="PS50404"/>
    </source>
</evidence>
<dbReference type="PROSITE" id="PS50404">
    <property type="entry name" value="GST_NTER"/>
    <property type="match status" value="1"/>
</dbReference>
<dbReference type="EMBL" id="BJVC01000001">
    <property type="protein sequence ID" value="GEL01019.1"/>
    <property type="molecule type" value="Genomic_DNA"/>
</dbReference>
<feature type="domain" description="GST N-terminal" evidence="1">
    <location>
        <begin position="10"/>
        <end position="87"/>
    </location>
</feature>
<dbReference type="Pfam" id="PF13417">
    <property type="entry name" value="GST_N_3"/>
    <property type="match status" value="1"/>
</dbReference>
<dbReference type="NCBIfam" id="NF007702">
    <property type="entry name" value="PRK10387.1"/>
    <property type="match status" value="1"/>
</dbReference>
<dbReference type="InterPro" id="IPR004045">
    <property type="entry name" value="Glutathione_S-Trfase_N"/>
</dbReference>
<dbReference type="PROSITE" id="PS00195">
    <property type="entry name" value="GLUTAREDOXIN_1"/>
    <property type="match status" value="1"/>
</dbReference>
<evidence type="ECO:0000313" key="3">
    <source>
        <dbReference type="Proteomes" id="UP000321405"/>
    </source>
</evidence>
<dbReference type="GO" id="GO:0005829">
    <property type="term" value="C:cytosol"/>
    <property type="evidence" value="ECO:0007669"/>
    <property type="project" value="InterPro"/>
</dbReference>
<dbReference type="OrthoDB" id="5291571at2"/>
<dbReference type="SUPFAM" id="SSF52833">
    <property type="entry name" value="Thioredoxin-like"/>
    <property type="match status" value="1"/>
</dbReference>
<dbReference type="Gene3D" id="1.20.1050.10">
    <property type="match status" value="1"/>
</dbReference>
<dbReference type="InterPro" id="IPR036282">
    <property type="entry name" value="Glutathione-S-Trfase_C_sf"/>
</dbReference>
<dbReference type="NCBIfam" id="TIGR02182">
    <property type="entry name" value="GRXB"/>
    <property type="match status" value="1"/>
</dbReference>
<protein>
    <submittedName>
        <fullName evidence="2">Glutaredoxin 2</fullName>
    </submittedName>
</protein>
<dbReference type="InterPro" id="IPR007494">
    <property type="entry name" value="Glutaredoxin2_C"/>
</dbReference>
<dbReference type="SUPFAM" id="SSF47616">
    <property type="entry name" value="GST C-terminal domain-like"/>
    <property type="match status" value="1"/>
</dbReference>
<proteinExistence type="predicted"/>
<evidence type="ECO:0000313" key="2">
    <source>
        <dbReference type="EMBL" id="GEL01019.1"/>
    </source>
</evidence>
<dbReference type="InterPro" id="IPR011767">
    <property type="entry name" value="GLR_AS"/>
</dbReference>
<reference evidence="2 3" key="1">
    <citation type="submission" date="2019-07" db="EMBL/GenBank/DDBJ databases">
        <title>Whole genome shotgun sequence of Swaminathania salitolerans NBRC 104436.</title>
        <authorList>
            <person name="Hosoyama A."/>
            <person name="Uohara A."/>
            <person name="Ohji S."/>
            <person name="Ichikawa N."/>
        </authorList>
    </citation>
    <scope>NUCLEOTIDE SEQUENCE [LARGE SCALE GENOMIC DNA]</scope>
    <source>
        <strain evidence="2 3">NBRC 104436</strain>
    </source>
</reference>
<name>A0A511BKZ5_9PROT</name>
<organism evidence="2 3">
    <name type="scientific">Swaminathania salitolerans</name>
    <dbReference type="NCBI Taxonomy" id="182838"/>
    <lineage>
        <taxon>Bacteria</taxon>
        <taxon>Pseudomonadati</taxon>
        <taxon>Pseudomonadota</taxon>
        <taxon>Alphaproteobacteria</taxon>
        <taxon>Acetobacterales</taxon>
        <taxon>Acetobacteraceae</taxon>
        <taxon>Swaminathania</taxon>
    </lineage>
</organism>
<keyword evidence="3" id="KW-1185">Reference proteome</keyword>
<dbReference type="RefSeq" id="WP_147092051.1">
    <property type="nucleotide sequence ID" value="NZ_BJVC01000001.1"/>
</dbReference>